<dbReference type="SUPFAM" id="SSF53474">
    <property type="entry name" value="alpha/beta-Hydrolases"/>
    <property type="match status" value="1"/>
</dbReference>
<reference evidence="3" key="1">
    <citation type="submission" date="2021-01" db="EMBL/GenBank/DDBJ databases">
        <title>Whole genome shotgun sequence of Acrocarpospora phusangensis NBRC 108782.</title>
        <authorList>
            <person name="Komaki H."/>
            <person name="Tamura T."/>
        </authorList>
    </citation>
    <scope>NUCLEOTIDE SEQUENCE</scope>
    <source>
        <strain evidence="3">NBRC 108782</strain>
    </source>
</reference>
<dbReference type="PRINTS" id="PR00412">
    <property type="entry name" value="EPOXHYDRLASE"/>
</dbReference>
<evidence type="ECO:0000313" key="4">
    <source>
        <dbReference type="Proteomes" id="UP000640052"/>
    </source>
</evidence>
<dbReference type="AlphaFoldDB" id="A0A919QDB5"/>
<dbReference type="PANTHER" id="PTHR43433:SF5">
    <property type="entry name" value="AB HYDROLASE-1 DOMAIN-CONTAINING PROTEIN"/>
    <property type="match status" value="1"/>
</dbReference>
<dbReference type="InterPro" id="IPR029058">
    <property type="entry name" value="AB_hydrolase_fold"/>
</dbReference>
<keyword evidence="4" id="KW-1185">Reference proteome</keyword>
<sequence length="272" mass="29020">MPFAAVNGVRLGYEIHGTGEPIVLVMGAGAGGAVWRIHQVPALVSAGYQALTFDNRGLPENGPNPGDFGIDDMVSDTIALIEQLGWAPCRAVGLSLGSMILQEVALARPDLLSHCVLLATRGRTDAFRAALIAAETDLLDRHLEVPGPMAAVLSGVLNLSPATLDHDQRVRDWLGLFEMSPRQAGPGIRAQYQACLIPDRLEALAKVSVPTMVVAFEHDRLTPPHLGREVADAIPGCLYRELPGCGHFAHLEQPALVNAEILRFFADPLPGA</sequence>
<dbReference type="InterPro" id="IPR000073">
    <property type="entry name" value="AB_hydrolase_1"/>
</dbReference>
<dbReference type="InterPro" id="IPR000639">
    <property type="entry name" value="Epox_hydrolase-like"/>
</dbReference>
<feature type="domain" description="AB hydrolase-1" evidence="2">
    <location>
        <begin position="22"/>
        <end position="259"/>
    </location>
</feature>
<protein>
    <submittedName>
        <fullName evidence="3">Hydrolase</fullName>
    </submittedName>
</protein>
<evidence type="ECO:0000259" key="2">
    <source>
        <dbReference type="Pfam" id="PF12697"/>
    </source>
</evidence>
<comment type="caution">
    <text evidence="3">The sequence shown here is derived from an EMBL/GenBank/DDBJ whole genome shotgun (WGS) entry which is preliminary data.</text>
</comment>
<accession>A0A919QDB5</accession>
<evidence type="ECO:0000256" key="1">
    <source>
        <dbReference type="ARBA" id="ARBA00022559"/>
    </source>
</evidence>
<proteinExistence type="predicted"/>
<dbReference type="GO" id="GO:0004601">
    <property type="term" value="F:peroxidase activity"/>
    <property type="evidence" value="ECO:0007669"/>
    <property type="project" value="UniProtKB-KW"/>
</dbReference>
<gene>
    <name evidence="3" type="ORF">Aph01nite_36000</name>
</gene>
<organism evidence="3 4">
    <name type="scientific">Acrocarpospora phusangensis</name>
    <dbReference type="NCBI Taxonomy" id="1070424"/>
    <lineage>
        <taxon>Bacteria</taxon>
        <taxon>Bacillati</taxon>
        <taxon>Actinomycetota</taxon>
        <taxon>Actinomycetes</taxon>
        <taxon>Streptosporangiales</taxon>
        <taxon>Streptosporangiaceae</taxon>
        <taxon>Acrocarpospora</taxon>
    </lineage>
</organism>
<dbReference type="RefSeq" id="WP_204042025.1">
    <property type="nucleotide sequence ID" value="NZ_BOOA01000027.1"/>
</dbReference>
<dbReference type="PANTHER" id="PTHR43433">
    <property type="entry name" value="HYDROLASE, ALPHA/BETA FOLD FAMILY PROTEIN"/>
    <property type="match status" value="1"/>
</dbReference>
<keyword evidence="1" id="KW-0560">Oxidoreductase</keyword>
<name>A0A919QDB5_9ACTN</name>
<dbReference type="Gene3D" id="3.40.50.1820">
    <property type="entry name" value="alpha/beta hydrolase"/>
    <property type="match status" value="1"/>
</dbReference>
<dbReference type="Proteomes" id="UP000640052">
    <property type="component" value="Unassembled WGS sequence"/>
</dbReference>
<dbReference type="GO" id="GO:0016787">
    <property type="term" value="F:hydrolase activity"/>
    <property type="evidence" value="ECO:0007669"/>
    <property type="project" value="UniProtKB-KW"/>
</dbReference>
<evidence type="ECO:0000313" key="3">
    <source>
        <dbReference type="EMBL" id="GIH25290.1"/>
    </source>
</evidence>
<dbReference type="InterPro" id="IPR050471">
    <property type="entry name" value="AB_hydrolase"/>
</dbReference>
<keyword evidence="1" id="KW-0575">Peroxidase</keyword>
<keyword evidence="3" id="KW-0378">Hydrolase</keyword>
<dbReference type="EMBL" id="BOOA01000027">
    <property type="protein sequence ID" value="GIH25290.1"/>
    <property type="molecule type" value="Genomic_DNA"/>
</dbReference>
<dbReference type="Pfam" id="PF12697">
    <property type="entry name" value="Abhydrolase_6"/>
    <property type="match status" value="1"/>
</dbReference>